<dbReference type="EMBL" id="CP063849">
    <property type="protein sequence ID" value="QOY85425.1"/>
    <property type="molecule type" value="Genomic_DNA"/>
</dbReference>
<dbReference type="Gene3D" id="3.30.70.940">
    <property type="entry name" value="NusG, N-terminal domain"/>
    <property type="match status" value="1"/>
</dbReference>
<dbReference type="Proteomes" id="UP000593892">
    <property type="component" value="Chromosome"/>
</dbReference>
<reference evidence="5 6" key="1">
    <citation type="submission" date="2020-10" db="EMBL/GenBank/DDBJ databases">
        <title>Complete genome sequence of Paludibaculum fermentans P105T, a facultatively anaerobic acidobacterium capable of dissimilatory Fe(III) reduction.</title>
        <authorList>
            <person name="Dedysh S.N."/>
            <person name="Beletsky A.V."/>
            <person name="Kulichevskaya I.S."/>
            <person name="Mardanov A.V."/>
            <person name="Ravin N.V."/>
        </authorList>
    </citation>
    <scope>NUCLEOTIDE SEQUENCE [LARGE SCALE GENOMIC DNA]</scope>
    <source>
        <strain evidence="5 6">P105</strain>
    </source>
</reference>
<evidence type="ECO:0000256" key="2">
    <source>
        <dbReference type="ARBA" id="ARBA00023015"/>
    </source>
</evidence>
<dbReference type="NCBIfam" id="NF033644">
    <property type="entry name" value="antiterm_UpxY"/>
    <property type="match status" value="1"/>
</dbReference>
<dbReference type="Pfam" id="PF02357">
    <property type="entry name" value="NusG"/>
    <property type="match status" value="1"/>
</dbReference>
<organism evidence="5 6">
    <name type="scientific">Paludibaculum fermentans</name>
    <dbReference type="NCBI Taxonomy" id="1473598"/>
    <lineage>
        <taxon>Bacteria</taxon>
        <taxon>Pseudomonadati</taxon>
        <taxon>Acidobacteriota</taxon>
        <taxon>Terriglobia</taxon>
        <taxon>Bryobacterales</taxon>
        <taxon>Bryobacteraceae</taxon>
        <taxon>Paludibaculum</taxon>
    </lineage>
</organism>
<dbReference type="GO" id="GO:0031564">
    <property type="term" value="P:transcription antitermination"/>
    <property type="evidence" value="ECO:0007669"/>
    <property type="project" value="UniProtKB-KW"/>
</dbReference>
<dbReference type="KEGG" id="pfer:IRI77_21640"/>
<evidence type="ECO:0000313" key="6">
    <source>
        <dbReference type="Proteomes" id="UP000593892"/>
    </source>
</evidence>
<dbReference type="SUPFAM" id="SSF50104">
    <property type="entry name" value="Translation proteins SH3-like domain"/>
    <property type="match status" value="1"/>
</dbReference>
<evidence type="ECO:0000313" key="5">
    <source>
        <dbReference type="EMBL" id="QOY85425.1"/>
    </source>
</evidence>
<dbReference type="InterPro" id="IPR043425">
    <property type="entry name" value="NusG-like"/>
</dbReference>
<dbReference type="InterPro" id="IPR008991">
    <property type="entry name" value="Translation_prot_SH3-like_sf"/>
</dbReference>
<dbReference type="AlphaFoldDB" id="A0A7S7NKW5"/>
<dbReference type="PANTHER" id="PTHR30265">
    <property type="entry name" value="RHO-INTERACTING TRANSCRIPTION TERMINATION FACTOR NUSG"/>
    <property type="match status" value="1"/>
</dbReference>
<evidence type="ECO:0000256" key="3">
    <source>
        <dbReference type="ARBA" id="ARBA00023163"/>
    </source>
</evidence>
<dbReference type="InterPro" id="IPR006645">
    <property type="entry name" value="NGN-like_dom"/>
</dbReference>
<dbReference type="SUPFAM" id="SSF82679">
    <property type="entry name" value="N-utilization substance G protein NusG, N-terminal domain"/>
    <property type="match status" value="1"/>
</dbReference>
<keyword evidence="2" id="KW-0805">Transcription regulation</keyword>
<keyword evidence="6" id="KW-1185">Reference proteome</keyword>
<feature type="domain" description="NusG-like N-terminal" evidence="4">
    <location>
        <begin position="4"/>
        <end position="78"/>
    </location>
</feature>
<evidence type="ECO:0000256" key="1">
    <source>
        <dbReference type="ARBA" id="ARBA00022814"/>
    </source>
</evidence>
<accession>A0A7S7NKW5</accession>
<sequence length="148" mass="16164">MELALAARGLAAYLPVFATVRKWSDRFKKLVVPLFPGYIFCRFDASSRVQVLKTPGVISIVSTGQTPTPVPDAQVEAVQKMLASGSPVEPCAYLKEGERVRIEEGPMAGVEGILLEVRDACRLVVAIELFQRSVSVQIHRESVVPVRG</sequence>
<proteinExistence type="predicted"/>
<dbReference type="PANTHER" id="PTHR30265:SF4">
    <property type="entry name" value="KOW MOTIF FAMILY PROTEIN, EXPRESSED"/>
    <property type="match status" value="1"/>
</dbReference>
<protein>
    <submittedName>
        <fullName evidence="5">UpxY family transcription antiterminator</fullName>
    </submittedName>
</protein>
<keyword evidence="3" id="KW-0804">Transcription</keyword>
<evidence type="ECO:0000259" key="4">
    <source>
        <dbReference type="Pfam" id="PF02357"/>
    </source>
</evidence>
<keyword evidence="1" id="KW-0889">Transcription antitermination</keyword>
<name>A0A7S7NKW5_PALFE</name>
<dbReference type="CDD" id="cd06091">
    <property type="entry name" value="KOW_NusG"/>
    <property type="match status" value="1"/>
</dbReference>
<gene>
    <name evidence="5" type="ORF">IRI77_21640</name>
</gene>
<dbReference type="InterPro" id="IPR036735">
    <property type="entry name" value="NGN_dom_sf"/>
</dbReference>
<dbReference type="GO" id="GO:0006354">
    <property type="term" value="P:DNA-templated transcription elongation"/>
    <property type="evidence" value="ECO:0007669"/>
    <property type="project" value="InterPro"/>
</dbReference>